<name>A0ABM8BBE1_9BIFI</name>
<proteinExistence type="predicted"/>
<evidence type="ECO:0000259" key="1">
    <source>
        <dbReference type="Pfam" id="PF13191"/>
    </source>
</evidence>
<dbReference type="InterPro" id="IPR041664">
    <property type="entry name" value="AAA_16"/>
</dbReference>
<evidence type="ECO:0000313" key="3">
    <source>
        <dbReference type="Proteomes" id="UP001321748"/>
    </source>
</evidence>
<sequence length="377" mass="41663">MSTNPFKPTAGHLPPLLVGREPIIADFEEGLADGPGAPGRLMCVTGARGVGKTVILTEFGNIAKSHHWEVLDETASSGLAERLVERLQPTKRQLATTIKPEITGPQGIGASLGQISISSQQMPLTLREALTHRLNKIEKRSKDRGLLVTVDETQAADRNDLVAIATAVQHLIRENRNIAFVFAGLPTITSKWLNDELLTFLRRAQPERLADVPLPEVETAFSNTFAQSGITLAGNPLTEATEATQGYPFMIQLVGYNIWRVANRHAAENPVVTEEDASKGIEDARRRLGNTVHGPELDGLSQVDRTYLLAMAKDDGPSFTAEIAKRLKQSQTYANIYRTRLLDGDFIKNAGWGRVDFAIPYLRQYLREHDAYYMQQE</sequence>
<organism evidence="2 3">
    <name type="scientific">Bombiscardovia apis</name>
    <dbReference type="NCBI Taxonomy" id="2932182"/>
    <lineage>
        <taxon>Bacteria</taxon>
        <taxon>Bacillati</taxon>
        <taxon>Actinomycetota</taxon>
        <taxon>Actinomycetes</taxon>
        <taxon>Bifidobacteriales</taxon>
        <taxon>Bifidobacteriaceae</taxon>
        <taxon>Bombiscardovia</taxon>
    </lineage>
</organism>
<keyword evidence="3" id="KW-1185">Reference proteome</keyword>
<reference evidence="2 3" key="1">
    <citation type="journal article" date="2023" name="Microbiol. Spectr.">
        <title>Symbiosis of Carpenter Bees with Uncharacterized Lactic Acid Bacteria Showing NAD Auxotrophy.</title>
        <authorList>
            <person name="Kawasaki S."/>
            <person name="Ozawa K."/>
            <person name="Mori T."/>
            <person name="Yamamoto A."/>
            <person name="Ito M."/>
            <person name="Ohkuma M."/>
            <person name="Sakamoto M."/>
            <person name="Matsutani M."/>
        </authorList>
    </citation>
    <scope>NUCLEOTIDE SEQUENCE [LARGE SCALE GENOMIC DNA]</scope>
    <source>
        <strain evidence="2 3">KimH</strain>
    </source>
</reference>
<evidence type="ECO:0000313" key="2">
    <source>
        <dbReference type="EMBL" id="BDR54238.1"/>
    </source>
</evidence>
<dbReference type="InterPro" id="IPR027417">
    <property type="entry name" value="P-loop_NTPase"/>
</dbReference>
<dbReference type="RefSeq" id="WP_317643253.1">
    <property type="nucleotide sequence ID" value="NZ_AP026800.1"/>
</dbReference>
<dbReference type="Proteomes" id="UP001321748">
    <property type="component" value="Chromosome"/>
</dbReference>
<dbReference type="SUPFAM" id="SSF52540">
    <property type="entry name" value="P-loop containing nucleoside triphosphate hydrolases"/>
    <property type="match status" value="1"/>
</dbReference>
<gene>
    <name evidence="2" type="ORF">KIMH_03490</name>
</gene>
<accession>A0ABM8BBE1</accession>
<dbReference type="EMBL" id="AP026800">
    <property type="protein sequence ID" value="BDR54238.1"/>
    <property type="molecule type" value="Genomic_DNA"/>
</dbReference>
<protein>
    <submittedName>
        <fullName evidence="2">ATPase AAA</fullName>
    </submittedName>
</protein>
<feature type="domain" description="Orc1-like AAA ATPase" evidence="1">
    <location>
        <begin position="17"/>
        <end position="178"/>
    </location>
</feature>
<dbReference type="Gene3D" id="3.40.50.300">
    <property type="entry name" value="P-loop containing nucleotide triphosphate hydrolases"/>
    <property type="match status" value="1"/>
</dbReference>
<dbReference type="Pfam" id="PF13191">
    <property type="entry name" value="AAA_16"/>
    <property type="match status" value="1"/>
</dbReference>